<sequence>MAFKVRALQQQQSGHRLPTCPALVRSSPVTKTCGRRCPLFLAIMLAVAAIPQDSDSKKALLQVCDISSLTIFNVLQEYLKRSRENKEKYDKERLDDYYKRNYKDYFELVEGSSKGKSDDLLTESENEIRNWLKKNKK</sequence>
<dbReference type="OrthoDB" id="544623at2759"/>
<dbReference type="EMBL" id="KZ451885">
    <property type="protein sequence ID" value="PKA66493.1"/>
    <property type="molecule type" value="Genomic_DNA"/>
</dbReference>
<evidence type="ECO:0000313" key="1">
    <source>
        <dbReference type="EMBL" id="PKA66493.1"/>
    </source>
</evidence>
<evidence type="ECO:0000313" key="2">
    <source>
        <dbReference type="Proteomes" id="UP000236161"/>
    </source>
</evidence>
<reference evidence="1 2" key="1">
    <citation type="journal article" date="2017" name="Nature">
        <title>The Apostasia genome and the evolution of orchids.</title>
        <authorList>
            <person name="Zhang G.Q."/>
            <person name="Liu K.W."/>
            <person name="Li Z."/>
            <person name="Lohaus R."/>
            <person name="Hsiao Y.Y."/>
            <person name="Niu S.C."/>
            <person name="Wang J.Y."/>
            <person name="Lin Y.C."/>
            <person name="Xu Q."/>
            <person name="Chen L.J."/>
            <person name="Yoshida K."/>
            <person name="Fujiwara S."/>
            <person name="Wang Z.W."/>
            <person name="Zhang Y.Q."/>
            <person name="Mitsuda N."/>
            <person name="Wang M."/>
            <person name="Liu G.H."/>
            <person name="Pecoraro L."/>
            <person name="Huang H.X."/>
            <person name="Xiao X.J."/>
            <person name="Lin M."/>
            <person name="Wu X.Y."/>
            <person name="Wu W.L."/>
            <person name="Chen Y.Y."/>
            <person name="Chang S.B."/>
            <person name="Sakamoto S."/>
            <person name="Ohme-Takagi M."/>
            <person name="Yagi M."/>
            <person name="Zeng S.J."/>
            <person name="Shen C.Y."/>
            <person name="Yeh C.M."/>
            <person name="Luo Y.B."/>
            <person name="Tsai W.C."/>
            <person name="Van de Peer Y."/>
            <person name="Liu Z.J."/>
        </authorList>
    </citation>
    <scope>NUCLEOTIDE SEQUENCE [LARGE SCALE GENOMIC DNA]</scope>
    <source>
        <strain evidence="2">cv. Shenzhen</strain>
        <tissue evidence="1">Stem</tissue>
    </source>
</reference>
<dbReference type="Proteomes" id="UP000236161">
    <property type="component" value="Unassembled WGS sequence"/>
</dbReference>
<dbReference type="PANTHER" id="PTHR36327:SF1">
    <property type="entry name" value="OS03G0731100 PROTEIN"/>
    <property type="match status" value="1"/>
</dbReference>
<dbReference type="AlphaFoldDB" id="A0A2I0BFA8"/>
<dbReference type="STRING" id="1088818.A0A2I0BFA8"/>
<protein>
    <submittedName>
        <fullName evidence="1">Uncharacterized protein</fullName>
    </submittedName>
</protein>
<accession>A0A2I0BFA8</accession>
<keyword evidence="2" id="KW-1185">Reference proteome</keyword>
<organism evidence="1 2">
    <name type="scientific">Apostasia shenzhenica</name>
    <dbReference type="NCBI Taxonomy" id="1088818"/>
    <lineage>
        <taxon>Eukaryota</taxon>
        <taxon>Viridiplantae</taxon>
        <taxon>Streptophyta</taxon>
        <taxon>Embryophyta</taxon>
        <taxon>Tracheophyta</taxon>
        <taxon>Spermatophyta</taxon>
        <taxon>Magnoliopsida</taxon>
        <taxon>Liliopsida</taxon>
        <taxon>Asparagales</taxon>
        <taxon>Orchidaceae</taxon>
        <taxon>Apostasioideae</taxon>
        <taxon>Apostasia</taxon>
    </lineage>
</organism>
<name>A0A2I0BFA8_9ASPA</name>
<proteinExistence type="predicted"/>
<gene>
    <name evidence="1" type="ORF">AXF42_Ash003147</name>
</gene>
<dbReference type="PANTHER" id="PTHR36327">
    <property type="entry name" value="UNNAMED PRODUCT"/>
    <property type="match status" value="1"/>
</dbReference>